<dbReference type="CDD" id="cd12087">
    <property type="entry name" value="TM_EGFR-like"/>
    <property type="match status" value="1"/>
</dbReference>
<keyword evidence="4" id="KW-1185">Reference proteome</keyword>
<sequence length="210" mass="23326">MVKEFRKREMEKEGGFQSTIQRHRLFLRSYSIHPLFSRFHPVTPLPPKGPSAGSIVGGIIGVLIFLAIIGTIIALYRKCANKKLSRDGPPKYKPPPPDKTNSSASRVNIDHVSGGTETLLQNQYYSTQSAEPVTDLDAFDDYEKEHYFSAASSGWDDPENNEALPPYMQTGNDYQGPDEHNVDSEDLGPADQQGTNVHRGDSFMSPPVFV</sequence>
<evidence type="ECO:0000256" key="1">
    <source>
        <dbReference type="SAM" id="MobiDB-lite"/>
    </source>
</evidence>
<keyword evidence="2" id="KW-1133">Transmembrane helix</keyword>
<name>A0A6G1PPA3_CHAAH</name>
<gene>
    <name evidence="3" type="ORF">EXN66_Car007781</name>
</gene>
<proteinExistence type="predicted"/>
<feature type="transmembrane region" description="Helical" evidence="2">
    <location>
        <begin position="55"/>
        <end position="76"/>
    </location>
</feature>
<reference evidence="4" key="2">
    <citation type="submission" date="2019-02" db="EMBL/GenBank/DDBJ databases">
        <title>Opniocepnalus argus Var Kimnra genome.</title>
        <authorList>
            <person name="Zhou C."/>
            <person name="Xiao S."/>
        </authorList>
    </citation>
    <scope>NUCLEOTIDE SEQUENCE [LARGE SCALE GENOMIC DNA]</scope>
</reference>
<dbReference type="AlphaFoldDB" id="A0A6G1PPA3"/>
<reference evidence="3 4" key="1">
    <citation type="submission" date="2019-02" db="EMBL/GenBank/DDBJ databases">
        <title>Opniocepnalus argus genome.</title>
        <authorList>
            <person name="Zhou C."/>
            <person name="Xiao S."/>
        </authorList>
    </citation>
    <scope>NUCLEOTIDE SEQUENCE [LARGE SCALE GENOMIC DNA]</scope>
    <source>
        <strain evidence="3">OARG1902GOOAL</strain>
        <tissue evidence="3">Muscle</tissue>
    </source>
</reference>
<evidence type="ECO:0000256" key="2">
    <source>
        <dbReference type="SAM" id="Phobius"/>
    </source>
</evidence>
<keyword evidence="2" id="KW-0812">Transmembrane</keyword>
<keyword evidence="2" id="KW-0472">Membrane</keyword>
<organism evidence="3 4">
    <name type="scientific">Channa argus</name>
    <name type="common">Northern snakehead</name>
    <name type="synonym">Ophicephalus argus</name>
    <dbReference type="NCBI Taxonomy" id="215402"/>
    <lineage>
        <taxon>Eukaryota</taxon>
        <taxon>Metazoa</taxon>
        <taxon>Chordata</taxon>
        <taxon>Craniata</taxon>
        <taxon>Vertebrata</taxon>
        <taxon>Euteleostomi</taxon>
        <taxon>Actinopterygii</taxon>
        <taxon>Neopterygii</taxon>
        <taxon>Teleostei</taxon>
        <taxon>Neoteleostei</taxon>
        <taxon>Acanthomorphata</taxon>
        <taxon>Anabantaria</taxon>
        <taxon>Anabantiformes</taxon>
        <taxon>Channoidei</taxon>
        <taxon>Channidae</taxon>
        <taxon>Channa</taxon>
    </lineage>
</organism>
<dbReference type="EMBL" id="CM015718">
    <property type="protein sequence ID" value="KAF3692105.1"/>
    <property type="molecule type" value="Genomic_DNA"/>
</dbReference>
<dbReference type="Proteomes" id="UP000503349">
    <property type="component" value="Chromosome 7"/>
</dbReference>
<protein>
    <submittedName>
        <fullName evidence="3">Uncharacterized protein</fullName>
    </submittedName>
</protein>
<evidence type="ECO:0000313" key="4">
    <source>
        <dbReference type="Proteomes" id="UP000503349"/>
    </source>
</evidence>
<accession>A0A6G1PPA3</accession>
<evidence type="ECO:0000313" key="3">
    <source>
        <dbReference type="EMBL" id="KAF3692105.1"/>
    </source>
</evidence>
<feature type="region of interest" description="Disordered" evidence="1">
    <location>
        <begin position="84"/>
        <end position="106"/>
    </location>
</feature>
<feature type="region of interest" description="Disordered" evidence="1">
    <location>
        <begin position="150"/>
        <end position="210"/>
    </location>
</feature>